<reference evidence="3 4" key="1">
    <citation type="submission" date="2007-03" db="EMBL/GenBank/DDBJ databases">
        <authorList>
            <person name="Stal L."/>
            <person name="Ferriera S."/>
            <person name="Johnson J."/>
            <person name="Kravitz S."/>
            <person name="Beeson K."/>
            <person name="Sutton G."/>
            <person name="Rogers Y.-H."/>
            <person name="Friedman R."/>
            <person name="Frazier M."/>
            <person name="Venter J.C."/>
        </authorList>
    </citation>
    <scope>NUCLEOTIDE SEQUENCE [LARGE SCALE GENOMIC DNA]</scope>
    <source>
        <strain evidence="3 4">CCY0110</strain>
    </source>
</reference>
<dbReference type="Proteomes" id="UP000003781">
    <property type="component" value="Unassembled WGS sequence"/>
</dbReference>
<dbReference type="RefSeq" id="WP_008277885.1">
    <property type="nucleotide sequence ID" value="NZ_AAXW01000057.1"/>
</dbReference>
<name>A3IWX9_9CHRO</name>
<keyword evidence="4" id="KW-1185">Reference proteome</keyword>
<protein>
    <submittedName>
        <fullName evidence="3">Tn554-related, transposase C</fullName>
    </submittedName>
</protein>
<gene>
    <name evidence="3" type="ORF">CY0110_23101</name>
</gene>
<evidence type="ECO:0000313" key="3">
    <source>
        <dbReference type="EMBL" id="EAZ89030.1"/>
    </source>
</evidence>
<dbReference type="EMBL" id="AAXW01000057">
    <property type="protein sequence ID" value="EAZ89030.1"/>
    <property type="molecule type" value="Genomic_DNA"/>
</dbReference>
<dbReference type="eggNOG" id="ENOG5030D09">
    <property type="taxonomic scope" value="Bacteria"/>
</dbReference>
<dbReference type="Gene3D" id="1.20.5.340">
    <property type="match status" value="1"/>
</dbReference>
<proteinExistence type="predicted"/>
<dbReference type="InterPro" id="IPR046229">
    <property type="entry name" value="TnpC-like"/>
</dbReference>
<organism evidence="3 4">
    <name type="scientific">Crocosphaera chwakensis CCY0110</name>
    <dbReference type="NCBI Taxonomy" id="391612"/>
    <lineage>
        <taxon>Bacteria</taxon>
        <taxon>Bacillati</taxon>
        <taxon>Cyanobacteriota</taxon>
        <taxon>Cyanophyceae</taxon>
        <taxon>Oscillatoriophycideae</taxon>
        <taxon>Chroococcales</taxon>
        <taxon>Aphanothecaceae</taxon>
        <taxon>Crocosphaera</taxon>
        <taxon>Crocosphaera chwakensis</taxon>
    </lineage>
</organism>
<evidence type="ECO:0000256" key="1">
    <source>
        <dbReference type="SAM" id="Coils"/>
    </source>
</evidence>
<evidence type="ECO:0000256" key="2">
    <source>
        <dbReference type="SAM" id="MobiDB-lite"/>
    </source>
</evidence>
<evidence type="ECO:0000313" key="4">
    <source>
        <dbReference type="Proteomes" id="UP000003781"/>
    </source>
</evidence>
<keyword evidence="1" id="KW-0175">Coiled coil</keyword>
<feature type="compositionally biased region" description="Low complexity" evidence="2">
    <location>
        <begin position="247"/>
        <end position="256"/>
    </location>
</feature>
<feature type="coiled-coil region" evidence="1">
    <location>
        <begin position="91"/>
        <end position="163"/>
    </location>
</feature>
<dbReference type="OrthoDB" id="533336at2"/>
<accession>A3IWX9</accession>
<comment type="caution">
    <text evidence="3">The sequence shown here is derived from an EMBL/GenBank/DDBJ whole genome shotgun (WGS) entry which is preliminary data.</text>
</comment>
<feature type="compositionally biased region" description="Basic and acidic residues" evidence="2">
    <location>
        <begin position="259"/>
        <end position="274"/>
    </location>
</feature>
<feature type="region of interest" description="Disordered" evidence="2">
    <location>
        <begin position="241"/>
        <end position="277"/>
    </location>
</feature>
<dbReference type="AlphaFoldDB" id="A3IWX9"/>
<sequence>MSRKIEALQEAAALKAQEAADRVDKALERMVKQGQKINFTTVAHSANVSTAYLYKHDEIRNRIETLRDQQKNQAKPKRPPQASDNSKTVIIQTLRNDNKRLQEEIRELRKQNEVLTGRLYQQQGSDNLAERLKKENQKLSEENSQLKSKIESLNQELESLQSQYIETHPKVASIAKRKTHQISQVIKDELEALNIPLNTTLTKTIKGTSEDTVLAAIEAVKNQLEKTEVDNPGGLLNKAIKEGWTKSESSSPSTSSAQHLDKPNIYHSTDEEKQTISSKDLAKLSNLFKDK</sequence>
<dbReference type="Pfam" id="PF19776">
    <property type="entry name" value="DUF6262"/>
    <property type="match status" value="1"/>
</dbReference>